<organism evidence="2 3">
    <name type="scientific">Candidatus Criblamydia sequanensis CRIB-18</name>
    <dbReference type="NCBI Taxonomy" id="1437425"/>
    <lineage>
        <taxon>Bacteria</taxon>
        <taxon>Pseudomonadati</taxon>
        <taxon>Chlamydiota</taxon>
        <taxon>Chlamydiia</taxon>
        <taxon>Parachlamydiales</taxon>
        <taxon>Candidatus Criblamydiaceae</taxon>
        <taxon>Candidatus Criblamydia</taxon>
    </lineage>
</organism>
<dbReference type="OrthoDB" id="248356at2"/>
<keyword evidence="1" id="KW-0812">Transmembrane</keyword>
<keyword evidence="3" id="KW-1185">Reference proteome</keyword>
<accession>A0A090CYA8</accession>
<feature type="transmembrane region" description="Helical" evidence="1">
    <location>
        <begin position="116"/>
        <end position="139"/>
    </location>
</feature>
<comment type="caution">
    <text evidence="2">The sequence shown here is derived from an EMBL/GenBank/DDBJ whole genome shotgun (WGS) entry which is preliminary data.</text>
</comment>
<feature type="transmembrane region" description="Helical" evidence="1">
    <location>
        <begin position="478"/>
        <end position="497"/>
    </location>
</feature>
<evidence type="ECO:0000256" key="1">
    <source>
        <dbReference type="SAM" id="Phobius"/>
    </source>
</evidence>
<feature type="transmembrane region" description="Helical" evidence="1">
    <location>
        <begin position="408"/>
        <end position="428"/>
    </location>
</feature>
<gene>
    <name evidence="2" type="ORF">CSEC_0414</name>
</gene>
<feature type="transmembrane region" description="Helical" evidence="1">
    <location>
        <begin position="375"/>
        <end position="396"/>
    </location>
</feature>
<dbReference type="Pfam" id="PF07399">
    <property type="entry name" value="Na_H_antiport_3"/>
    <property type="match status" value="1"/>
</dbReference>
<reference evidence="2" key="2">
    <citation type="submission" date="2014-09" db="EMBL/GenBank/DDBJ databases">
        <title>Criblamydia sequanensis harbors a mega-plasmid encoding arsenite resistance.</title>
        <authorList>
            <person name="Bertelli C."/>
            <person name="Goesmann A."/>
            <person name="Greub G."/>
        </authorList>
    </citation>
    <scope>NUCLEOTIDE SEQUENCE [LARGE SCALE GENOMIC DNA]</scope>
    <source>
        <strain evidence="2">CRIB-18</strain>
    </source>
</reference>
<keyword evidence="1" id="KW-1133">Transmembrane helix</keyword>
<dbReference type="RefSeq" id="WP_041016774.1">
    <property type="nucleotide sequence ID" value="NZ_CCEJ010000003.1"/>
</dbReference>
<dbReference type="InterPro" id="IPR009978">
    <property type="entry name" value="Na_H_antiport_3"/>
</dbReference>
<protein>
    <submittedName>
        <fullName evidence="2">Conserved putative membrane protein</fullName>
    </submittedName>
</protein>
<feature type="transmembrane region" description="Helical" evidence="1">
    <location>
        <begin position="324"/>
        <end position="341"/>
    </location>
</feature>
<evidence type="ECO:0000313" key="3">
    <source>
        <dbReference type="Proteomes" id="UP000031552"/>
    </source>
</evidence>
<proteinExistence type="predicted"/>
<feature type="transmembrane region" description="Helical" evidence="1">
    <location>
        <begin position="440"/>
        <end position="458"/>
    </location>
</feature>
<reference evidence="2" key="1">
    <citation type="submission" date="2013-12" db="EMBL/GenBank/DDBJ databases">
        <authorList>
            <person name="Linke B."/>
        </authorList>
    </citation>
    <scope>NUCLEOTIDE SEQUENCE [LARGE SCALE GENOMIC DNA]</scope>
    <source>
        <strain evidence="2">CRIB-18</strain>
    </source>
</reference>
<dbReference type="AlphaFoldDB" id="A0A090CYA8"/>
<keyword evidence="1" id="KW-0472">Membrane</keyword>
<dbReference type="eggNOG" id="COG1055">
    <property type="taxonomic scope" value="Bacteria"/>
</dbReference>
<dbReference type="EMBL" id="CCEJ010000003">
    <property type="protein sequence ID" value="CDR33251.1"/>
    <property type="molecule type" value="Genomic_DNA"/>
</dbReference>
<feature type="transmembrane region" description="Helical" evidence="1">
    <location>
        <begin position="272"/>
        <end position="296"/>
    </location>
</feature>
<evidence type="ECO:0000313" key="2">
    <source>
        <dbReference type="EMBL" id="CDR33251.1"/>
    </source>
</evidence>
<feature type="transmembrane region" description="Helical" evidence="1">
    <location>
        <begin position="193"/>
        <end position="222"/>
    </location>
</feature>
<name>A0A090CYA8_9BACT</name>
<dbReference type="Proteomes" id="UP000031552">
    <property type="component" value="Unassembled WGS sequence"/>
</dbReference>
<dbReference type="STRING" id="1437425.CSEC_0414"/>
<feature type="transmembrane region" description="Helical" evidence="1">
    <location>
        <begin position="234"/>
        <end position="257"/>
    </location>
</feature>
<feature type="transmembrane region" description="Helical" evidence="1">
    <location>
        <begin position="74"/>
        <end position="95"/>
    </location>
</feature>
<sequence length="498" mass="55571">MHKSIFLIFYVLIFSLSTCFSIEDTQDEKEDDIEWILPGQEDDSLLPLREYEGEPSGPTSEEILYRAEKAPLNIFSSVIFILAVLHILSVRKISLLAKEIKPDTELKKFLIEILRFLGEVEIVFGIWVIPLVICITTFYNWETAVDYLNSRNYTEAIAVVVIMSIAASKPMVYIVEKIIGFIARSFGNTLSAWWLSLMIIGPLLGSIITEAGAMILTAVLLTKKFYDMRPSPKLSYASLGLLFTNVSLGGIITVFASPPALLAAHAWKWDSFYMFFTFGFRAIIAIAVSSFFYYWLFKDEFKGLEKSFSAANQSEETQIKKEPIPCFVFIGNLIFLFGVAYNVHQPVIFIGLYLFYLGFYQATSAFQGELHLRSALLVGFFIAGLVIHAGLQEWWIAPLFEHVDAFKMMGVSMILGPVTDNAALTYMATLIPDLSESAKYAVMVGAVSAGGLTVIANAPNPAGQQILNPYFKDGISSLNLFKGAFLPTLISILIFFLI</sequence>